<dbReference type="InterPro" id="IPR001806">
    <property type="entry name" value="Small_GTPase"/>
</dbReference>
<dbReference type="GO" id="GO:0005525">
    <property type="term" value="F:GTP binding"/>
    <property type="evidence" value="ECO:0007669"/>
    <property type="project" value="UniProtKB-KW"/>
</dbReference>
<sequence length="51" mass="5744">VTARKAQNWCSEKTNIPHFETSAKDGVNVEKAFETVARNALVREKENDITP</sequence>
<keyword evidence="2" id="KW-0547">Nucleotide-binding</keyword>
<dbReference type="Proteomes" id="UP000676336">
    <property type="component" value="Unassembled WGS sequence"/>
</dbReference>
<dbReference type="EMBL" id="CAJOBJ010079511">
    <property type="protein sequence ID" value="CAF4494644.1"/>
    <property type="molecule type" value="Genomic_DNA"/>
</dbReference>
<dbReference type="GO" id="GO:0005764">
    <property type="term" value="C:lysosome"/>
    <property type="evidence" value="ECO:0007669"/>
    <property type="project" value="TreeGrafter"/>
</dbReference>
<dbReference type="Proteomes" id="UP000681720">
    <property type="component" value="Unassembled WGS sequence"/>
</dbReference>
<evidence type="ECO:0000256" key="2">
    <source>
        <dbReference type="ARBA" id="ARBA00022741"/>
    </source>
</evidence>
<dbReference type="SUPFAM" id="SSF52540">
    <property type="entry name" value="P-loop containing nucleoside triphosphate hydrolases"/>
    <property type="match status" value="1"/>
</dbReference>
<name>A0A8S2VEB0_9BILA</name>
<gene>
    <name evidence="4" type="ORF">BYL167_LOCUS30105</name>
    <name evidence="6" type="ORF">GIL414_LOCUS34428</name>
    <name evidence="5" type="ORF">SMN809_LOCUS33656</name>
</gene>
<dbReference type="GO" id="GO:0045335">
    <property type="term" value="C:phagocytic vesicle"/>
    <property type="evidence" value="ECO:0007669"/>
    <property type="project" value="TreeGrafter"/>
</dbReference>
<evidence type="ECO:0000313" key="7">
    <source>
        <dbReference type="Proteomes" id="UP000681967"/>
    </source>
</evidence>
<dbReference type="InterPro" id="IPR027417">
    <property type="entry name" value="P-loop_NTPase"/>
</dbReference>
<organism evidence="4 7">
    <name type="scientific">Rotaria magnacalcarata</name>
    <dbReference type="NCBI Taxonomy" id="392030"/>
    <lineage>
        <taxon>Eukaryota</taxon>
        <taxon>Metazoa</taxon>
        <taxon>Spiralia</taxon>
        <taxon>Gnathifera</taxon>
        <taxon>Rotifera</taxon>
        <taxon>Eurotatoria</taxon>
        <taxon>Bdelloidea</taxon>
        <taxon>Philodinida</taxon>
        <taxon>Philodinidae</taxon>
        <taxon>Rotaria</taxon>
    </lineage>
</organism>
<dbReference type="GO" id="GO:0003924">
    <property type="term" value="F:GTPase activity"/>
    <property type="evidence" value="ECO:0007669"/>
    <property type="project" value="InterPro"/>
</dbReference>
<dbReference type="Proteomes" id="UP000681967">
    <property type="component" value="Unassembled WGS sequence"/>
</dbReference>
<reference evidence="4" key="1">
    <citation type="submission" date="2021-02" db="EMBL/GenBank/DDBJ databases">
        <authorList>
            <person name="Nowell W R."/>
        </authorList>
    </citation>
    <scope>NUCLEOTIDE SEQUENCE</scope>
</reference>
<dbReference type="PANTHER" id="PTHR47981:SF20">
    <property type="entry name" value="RAS-RELATED PROTEIN RAB-7A"/>
    <property type="match status" value="1"/>
</dbReference>
<comment type="caution">
    <text evidence="4">The sequence shown here is derived from an EMBL/GenBank/DDBJ whole genome shotgun (WGS) entry which is preliminary data.</text>
</comment>
<dbReference type="GO" id="GO:0090385">
    <property type="term" value="P:phagosome-lysosome fusion"/>
    <property type="evidence" value="ECO:0007669"/>
    <property type="project" value="TreeGrafter"/>
</dbReference>
<dbReference type="EMBL" id="CAJOBI010074556">
    <property type="protein sequence ID" value="CAF4472610.1"/>
    <property type="molecule type" value="Genomic_DNA"/>
</dbReference>
<keyword evidence="3" id="KW-0342">GTP-binding</keyword>
<evidence type="ECO:0000313" key="4">
    <source>
        <dbReference type="EMBL" id="CAF4365799.1"/>
    </source>
</evidence>
<dbReference type="GO" id="GO:0005770">
    <property type="term" value="C:late endosome"/>
    <property type="evidence" value="ECO:0007669"/>
    <property type="project" value="TreeGrafter"/>
</dbReference>
<dbReference type="EMBL" id="CAJOBH010048173">
    <property type="protein sequence ID" value="CAF4365799.1"/>
    <property type="molecule type" value="Genomic_DNA"/>
</dbReference>
<feature type="non-terminal residue" evidence="4">
    <location>
        <position position="1"/>
    </location>
</feature>
<dbReference type="GO" id="GO:0008333">
    <property type="term" value="P:endosome to lysosome transport"/>
    <property type="evidence" value="ECO:0007669"/>
    <property type="project" value="TreeGrafter"/>
</dbReference>
<evidence type="ECO:0000256" key="3">
    <source>
        <dbReference type="ARBA" id="ARBA00023134"/>
    </source>
</evidence>
<comment type="similarity">
    <text evidence="1">Belongs to the small GTPase superfamily. Rab family.</text>
</comment>
<evidence type="ECO:0000256" key="1">
    <source>
        <dbReference type="ARBA" id="ARBA00006270"/>
    </source>
</evidence>
<dbReference type="Gene3D" id="3.40.50.300">
    <property type="entry name" value="P-loop containing nucleotide triphosphate hydrolases"/>
    <property type="match status" value="1"/>
</dbReference>
<proteinExistence type="inferred from homology"/>
<dbReference type="PROSITE" id="PS51419">
    <property type="entry name" value="RAB"/>
    <property type="match status" value="1"/>
</dbReference>
<dbReference type="AlphaFoldDB" id="A0A8S2VEB0"/>
<evidence type="ECO:0000313" key="5">
    <source>
        <dbReference type="EMBL" id="CAF4472610.1"/>
    </source>
</evidence>
<dbReference type="Pfam" id="PF00071">
    <property type="entry name" value="Ras"/>
    <property type="match status" value="1"/>
</dbReference>
<feature type="non-terminal residue" evidence="4">
    <location>
        <position position="51"/>
    </location>
</feature>
<dbReference type="PANTHER" id="PTHR47981">
    <property type="entry name" value="RAB FAMILY"/>
    <property type="match status" value="1"/>
</dbReference>
<protein>
    <submittedName>
        <fullName evidence="4">Uncharacterized protein</fullName>
    </submittedName>
</protein>
<evidence type="ECO:0000313" key="6">
    <source>
        <dbReference type="EMBL" id="CAF4494644.1"/>
    </source>
</evidence>
<accession>A0A8S2VEB0</accession>